<protein>
    <recommendedName>
        <fullName evidence="2">Antitoxin</fullName>
    </recommendedName>
</protein>
<dbReference type="PATRIC" id="fig|1249627.3.peg.1465"/>
<accession>W9V8M7</accession>
<dbReference type="InterPro" id="IPR036165">
    <property type="entry name" value="YefM-like_sf"/>
</dbReference>
<dbReference type="PANTHER" id="PTHR33713">
    <property type="entry name" value="ANTITOXIN YAFN-RELATED"/>
    <property type="match status" value="1"/>
</dbReference>
<dbReference type="Gene3D" id="6.10.250.330">
    <property type="match status" value="1"/>
</dbReference>
<evidence type="ECO:0000313" key="4">
    <source>
        <dbReference type="Proteomes" id="UP000019460"/>
    </source>
</evidence>
<proteinExistence type="inferred from homology"/>
<dbReference type="InterPro" id="IPR051405">
    <property type="entry name" value="phD/YefM_antitoxin"/>
</dbReference>
<dbReference type="Proteomes" id="UP000019460">
    <property type="component" value="Unassembled WGS sequence"/>
</dbReference>
<dbReference type="RefSeq" id="WP_043751696.1">
    <property type="nucleotide sequence ID" value="NZ_AONC01000021.1"/>
</dbReference>
<dbReference type="NCBIfam" id="TIGR01552">
    <property type="entry name" value="phd_fam"/>
    <property type="match status" value="1"/>
</dbReference>
<comment type="function">
    <text evidence="2">Antitoxin component of a type II toxin-antitoxin (TA) system.</text>
</comment>
<dbReference type="PANTHER" id="PTHR33713:SF6">
    <property type="entry name" value="ANTITOXIN YEFM"/>
    <property type="match status" value="1"/>
</dbReference>
<dbReference type="SUPFAM" id="SSF143120">
    <property type="entry name" value="YefM-like"/>
    <property type="match status" value="1"/>
</dbReference>
<dbReference type="AlphaFoldDB" id="W9V8M7"/>
<evidence type="ECO:0000256" key="1">
    <source>
        <dbReference type="ARBA" id="ARBA00009981"/>
    </source>
</evidence>
<dbReference type="STRING" id="1249627.D779_1013"/>
<evidence type="ECO:0000256" key="2">
    <source>
        <dbReference type="RuleBase" id="RU362080"/>
    </source>
</evidence>
<organism evidence="3 4">
    <name type="scientific">Imhoffiella purpurea</name>
    <dbReference type="NCBI Taxonomy" id="1249627"/>
    <lineage>
        <taxon>Bacteria</taxon>
        <taxon>Pseudomonadati</taxon>
        <taxon>Pseudomonadota</taxon>
        <taxon>Gammaproteobacteria</taxon>
        <taxon>Chromatiales</taxon>
        <taxon>Chromatiaceae</taxon>
        <taxon>Imhoffiella</taxon>
    </lineage>
</organism>
<dbReference type="eggNOG" id="COG2161">
    <property type="taxonomic scope" value="Bacteria"/>
</dbReference>
<keyword evidence="4" id="KW-1185">Reference proteome</keyword>
<dbReference type="OrthoDB" id="9802003at2"/>
<dbReference type="Gene3D" id="3.40.1620.10">
    <property type="entry name" value="YefM-like domain"/>
    <property type="match status" value="1"/>
</dbReference>
<sequence>MDAISYTAARANLAKTMEKVCADHAPVIITRKSETPVVMISLEDYQAMEETTYLLRSPANARRLLESISELENGNGTERDLME</sequence>
<dbReference type="EMBL" id="AONC01000021">
    <property type="protein sequence ID" value="EXJ15789.1"/>
    <property type="molecule type" value="Genomic_DNA"/>
</dbReference>
<comment type="caution">
    <text evidence="3">The sequence shown here is derived from an EMBL/GenBank/DDBJ whole genome shotgun (WGS) entry which is preliminary data.</text>
</comment>
<gene>
    <name evidence="3" type="ORF">D779_1013</name>
</gene>
<name>W9V8M7_9GAMM</name>
<dbReference type="Pfam" id="PF02604">
    <property type="entry name" value="PhdYeFM_antitox"/>
    <property type="match status" value="1"/>
</dbReference>
<comment type="similarity">
    <text evidence="1 2">Belongs to the phD/YefM antitoxin family.</text>
</comment>
<evidence type="ECO:0000313" key="3">
    <source>
        <dbReference type="EMBL" id="EXJ15789.1"/>
    </source>
</evidence>
<dbReference type="InterPro" id="IPR006442">
    <property type="entry name" value="Antitoxin_Phd/YefM"/>
</dbReference>
<reference evidence="3 4" key="1">
    <citation type="submission" date="2012-11" db="EMBL/GenBank/DDBJ databases">
        <title>Genome assembly of Thiorhodococcus sp. AK35.</title>
        <authorList>
            <person name="Nupur N."/>
            <person name="Khatri I."/>
            <person name="Subramanian S."/>
            <person name="Pinnaka A."/>
        </authorList>
    </citation>
    <scope>NUCLEOTIDE SEQUENCE [LARGE SCALE GENOMIC DNA]</scope>
    <source>
        <strain evidence="3 4">AK35</strain>
    </source>
</reference>